<reference evidence="2" key="1">
    <citation type="journal article" date="2015" name="Nature">
        <title>Complex archaea that bridge the gap between prokaryotes and eukaryotes.</title>
        <authorList>
            <person name="Spang A."/>
            <person name="Saw J.H."/>
            <person name="Jorgensen S.L."/>
            <person name="Zaremba-Niedzwiedzka K."/>
            <person name="Martijn J."/>
            <person name="Lind A.E."/>
            <person name="van Eijk R."/>
            <person name="Schleper C."/>
            <person name="Guy L."/>
            <person name="Ettema T.J."/>
        </authorList>
    </citation>
    <scope>NUCLEOTIDE SEQUENCE</scope>
</reference>
<name>A0A0F9N3R0_9ZZZZ</name>
<dbReference type="SMART" id="SM00232">
    <property type="entry name" value="JAB_MPN"/>
    <property type="match status" value="1"/>
</dbReference>
<proteinExistence type="predicted"/>
<dbReference type="GO" id="GO:0008237">
    <property type="term" value="F:metallopeptidase activity"/>
    <property type="evidence" value="ECO:0007669"/>
    <property type="project" value="InterPro"/>
</dbReference>
<evidence type="ECO:0000259" key="1">
    <source>
        <dbReference type="PROSITE" id="PS50249"/>
    </source>
</evidence>
<dbReference type="Gene3D" id="3.40.140.10">
    <property type="entry name" value="Cytidine Deaminase, domain 2"/>
    <property type="match status" value="1"/>
</dbReference>
<dbReference type="SUPFAM" id="SSF102712">
    <property type="entry name" value="JAB1/MPN domain"/>
    <property type="match status" value="1"/>
</dbReference>
<organism evidence="2">
    <name type="scientific">marine sediment metagenome</name>
    <dbReference type="NCBI Taxonomy" id="412755"/>
    <lineage>
        <taxon>unclassified sequences</taxon>
        <taxon>metagenomes</taxon>
        <taxon>ecological metagenomes</taxon>
    </lineage>
</organism>
<comment type="caution">
    <text evidence="2">The sequence shown here is derived from an EMBL/GenBank/DDBJ whole genome shotgun (WGS) entry which is preliminary data.</text>
</comment>
<accession>A0A0F9N3R0</accession>
<dbReference type="AlphaFoldDB" id="A0A0F9N3R0"/>
<evidence type="ECO:0000313" key="2">
    <source>
        <dbReference type="EMBL" id="KKN14220.1"/>
    </source>
</evidence>
<dbReference type="InterPro" id="IPR037518">
    <property type="entry name" value="MPN"/>
</dbReference>
<feature type="domain" description="MPN" evidence="1">
    <location>
        <begin position="17"/>
        <end position="157"/>
    </location>
</feature>
<dbReference type="EMBL" id="LAZR01003841">
    <property type="protein sequence ID" value="KKN14220.1"/>
    <property type="molecule type" value="Genomic_DNA"/>
</dbReference>
<dbReference type="InterPro" id="IPR000555">
    <property type="entry name" value="JAMM/MPN+_dom"/>
</dbReference>
<sequence>MAEIPNDKIEFSEEGKVIIRKEAFKNILTHVLEFGNIYLDYATQAMGFCIGNVDSEGSIFEVVNTVPITHGDNIEIGFSENDRAALLNIQNLYPKQVIGWYHSHPGFDLFFSKADIANNLYFQTEQNPYGFGIVIDPSKIKKDKSFGIEVYRLKDFKMGVYSNYVRVRYEIEFPDSLEYFKWIQGFVEDSQMKTPVLINEQPEIKELTRFELQEIPSSKDVIKEVDSGFDQKHVEHIITGLKDGTKLFSESIIDCYRSELTKWEREFNLGTVQTTKKIQDSLKQMGLTISDGLNKVEAFIDKNFKNRINEFNNEIFSLVNQRVKKNIDLKTNISNNKETLINKFISRVDEILTEIYENVKQGLNMVTNQIGEIHEENVKFETNIVKLNDFITKISNQINNSIEIIDKNIEAITHPFESNLLDRYEKIISEIEPLKNNHSEIKDLIDKFQKTISGLRNMKK</sequence>
<gene>
    <name evidence="2" type="ORF">LCGC14_0998360</name>
</gene>
<dbReference type="PROSITE" id="PS50249">
    <property type="entry name" value="MPN"/>
    <property type="match status" value="1"/>
</dbReference>
<dbReference type="Pfam" id="PF01398">
    <property type="entry name" value="JAB"/>
    <property type="match status" value="1"/>
</dbReference>
<dbReference type="PANTHER" id="PTHR10410">
    <property type="entry name" value="EUKARYOTIC TRANSLATION INITIATION FACTOR 3 -RELATED"/>
    <property type="match status" value="1"/>
</dbReference>
<dbReference type="InterPro" id="IPR050242">
    <property type="entry name" value="JAMM_MPN+_peptidase_M67A"/>
</dbReference>
<protein>
    <recommendedName>
        <fullName evidence="1">MPN domain-containing protein</fullName>
    </recommendedName>
</protein>